<feature type="transmembrane region" description="Helical" evidence="1">
    <location>
        <begin position="12"/>
        <end position="36"/>
    </location>
</feature>
<gene>
    <name evidence="2" type="ORF">AAFH49_08990</name>
</gene>
<protein>
    <recommendedName>
        <fullName evidence="4">YfhO family protein</fullName>
    </recommendedName>
</protein>
<evidence type="ECO:0008006" key="4">
    <source>
        <dbReference type="Google" id="ProtNLM"/>
    </source>
</evidence>
<feature type="transmembrane region" description="Helical" evidence="1">
    <location>
        <begin position="219"/>
        <end position="238"/>
    </location>
</feature>
<reference evidence="2 3" key="1">
    <citation type="journal article" date="2018" name="Arch. Microbiol.">
        <title>Hymenobacter segetis sp. nov., isolated from soil.</title>
        <authorList>
            <person name="Ten L.N."/>
            <person name="Lim S.J."/>
            <person name="Kim B.O."/>
            <person name="Kang I.K."/>
            <person name="Jung H.Y."/>
        </authorList>
    </citation>
    <scope>NUCLEOTIDE SEQUENCE [LARGE SCALE GENOMIC DNA]</scope>
    <source>
        <strain evidence="2 3">S7-3-11</strain>
    </source>
</reference>
<keyword evidence="1" id="KW-0812">Transmembrane</keyword>
<feature type="transmembrane region" description="Helical" evidence="1">
    <location>
        <begin position="118"/>
        <end position="135"/>
    </location>
</feature>
<dbReference type="Proteomes" id="UP001479606">
    <property type="component" value="Unassembled WGS sequence"/>
</dbReference>
<evidence type="ECO:0000313" key="2">
    <source>
        <dbReference type="EMBL" id="MEL5994343.1"/>
    </source>
</evidence>
<sequence length="306" mass="34215">MDHPAKFIPNSTRLYQVFFLALAFISVLPFLALSFYSHPGADDYVFSSLYKHLGWLEFQKHFYMKWQGLYTTNAIMVSPLSPVIHNRFDLYWIPCWLGLGSMIVSVWLLMKYLTRDKLATLVLTCTVMVLYLYQLPSTSEALFWLNANWAYQMSISMGAIVLLLVMRTFQDEQVSRAYWAAAALMTVLLIGTNFIAAMLAVFGVGVGALLNLRNKTTRFWWLGLLLLAVIAFGVVMMAPGNAVRLNAANQSLEASHVSTVGKLVYGVTHGVGLLVYSIINWFGNGIVLAFSVMLIPVLAKVSDNAE</sequence>
<feature type="transmembrane region" description="Helical" evidence="1">
    <location>
        <begin position="177"/>
        <end position="207"/>
    </location>
</feature>
<keyword evidence="1" id="KW-0472">Membrane</keyword>
<feature type="transmembrane region" description="Helical" evidence="1">
    <location>
        <begin position="141"/>
        <end position="165"/>
    </location>
</feature>
<comment type="caution">
    <text evidence="2">The sequence shown here is derived from an EMBL/GenBank/DDBJ whole genome shotgun (WGS) entry which is preliminary data.</text>
</comment>
<organism evidence="2 3">
    <name type="scientific">Hymenobacter segetis</name>
    <dbReference type="NCBI Taxonomy" id="2025509"/>
    <lineage>
        <taxon>Bacteria</taxon>
        <taxon>Pseudomonadati</taxon>
        <taxon>Bacteroidota</taxon>
        <taxon>Cytophagia</taxon>
        <taxon>Cytophagales</taxon>
        <taxon>Hymenobacteraceae</taxon>
        <taxon>Hymenobacter</taxon>
    </lineage>
</organism>
<evidence type="ECO:0000256" key="1">
    <source>
        <dbReference type="SAM" id="Phobius"/>
    </source>
</evidence>
<feature type="non-terminal residue" evidence="2">
    <location>
        <position position="306"/>
    </location>
</feature>
<feature type="transmembrane region" description="Helical" evidence="1">
    <location>
        <begin position="90"/>
        <end position="109"/>
    </location>
</feature>
<dbReference type="EMBL" id="JBCEVZ010000017">
    <property type="protein sequence ID" value="MEL5994343.1"/>
    <property type="molecule type" value="Genomic_DNA"/>
</dbReference>
<keyword evidence="3" id="KW-1185">Reference proteome</keyword>
<keyword evidence="1" id="KW-1133">Transmembrane helix</keyword>
<accession>A0ABU9LWK4</accession>
<proteinExistence type="predicted"/>
<name>A0ABU9LWK4_9BACT</name>
<evidence type="ECO:0000313" key="3">
    <source>
        <dbReference type="Proteomes" id="UP001479606"/>
    </source>
</evidence>
<dbReference type="RefSeq" id="WP_342297466.1">
    <property type="nucleotide sequence ID" value="NZ_JBCEVZ010000017.1"/>
</dbReference>